<proteinExistence type="predicted"/>
<feature type="non-terminal residue" evidence="2">
    <location>
        <position position="159"/>
    </location>
</feature>
<gene>
    <name evidence="2" type="ORF">GTA51_19105</name>
</gene>
<evidence type="ECO:0000313" key="3">
    <source>
        <dbReference type="Proteomes" id="UP000482487"/>
    </source>
</evidence>
<accession>A0A7C9MLK4</accession>
<dbReference type="EMBL" id="WVUD01000066">
    <property type="protein sequence ID" value="MYL85209.1"/>
    <property type="molecule type" value="Genomic_DNA"/>
</dbReference>
<comment type="caution">
    <text evidence="2">The sequence shown here is derived from an EMBL/GenBank/DDBJ whole genome shotgun (WGS) entry which is preliminary data.</text>
</comment>
<feature type="transmembrane region" description="Helical" evidence="1">
    <location>
        <begin position="44"/>
        <end position="65"/>
    </location>
</feature>
<keyword evidence="1" id="KW-0812">Transmembrane</keyword>
<sequence length="159" mass="17894">MSYDLLFAWVKRETVSTLKPYLSMAGTGQRAAGQFRVKWLRRGLLMLWWIAAFLTGLALCVDLVFSVAGNINFRNSPEAGLTLLIIQSFAGSLGITSLIFDLWVAGALYHLARVWQQRTQGGHEKAKIWRVVAAVAIILGRPSTFLVMFLFSFIPNSWW</sequence>
<organism evidence="2 3">
    <name type="scientific">Solidesulfovibrio aerotolerans</name>
    <dbReference type="NCBI Taxonomy" id="295255"/>
    <lineage>
        <taxon>Bacteria</taxon>
        <taxon>Pseudomonadati</taxon>
        <taxon>Thermodesulfobacteriota</taxon>
        <taxon>Desulfovibrionia</taxon>
        <taxon>Desulfovibrionales</taxon>
        <taxon>Desulfovibrionaceae</taxon>
        <taxon>Solidesulfovibrio</taxon>
    </lineage>
</organism>
<name>A0A7C9MLK4_9BACT</name>
<protein>
    <submittedName>
        <fullName evidence="2">Uncharacterized protein</fullName>
    </submittedName>
</protein>
<evidence type="ECO:0000256" key="1">
    <source>
        <dbReference type="SAM" id="Phobius"/>
    </source>
</evidence>
<feature type="transmembrane region" description="Helical" evidence="1">
    <location>
        <begin position="131"/>
        <end position="154"/>
    </location>
</feature>
<keyword evidence="1" id="KW-0472">Membrane</keyword>
<keyword evidence="3" id="KW-1185">Reference proteome</keyword>
<dbReference type="RefSeq" id="WP_160963965.1">
    <property type="nucleotide sequence ID" value="NZ_WVUD01000066.1"/>
</dbReference>
<keyword evidence="1" id="KW-1133">Transmembrane helix</keyword>
<dbReference type="Proteomes" id="UP000482487">
    <property type="component" value="Unassembled WGS sequence"/>
</dbReference>
<evidence type="ECO:0000313" key="2">
    <source>
        <dbReference type="EMBL" id="MYL85209.1"/>
    </source>
</evidence>
<reference evidence="2 3" key="1">
    <citation type="submission" date="2020-01" db="EMBL/GenBank/DDBJ databases">
        <title>Genome sequence of Desulfovibrio aerotolerans DSM 16695(T).</title>
        <authorList>
            <person name="Karnachuk O."/>
            <person name="Avakyan M."/>
            <person name="Mardanov A."/>
            <person name="Kadnikov V."/>
            <person name="Ravin N."/>
        </authorList>
    </citation>
    <scope>NUCLEOTIDE SEQUENCE [LARGE SCALE GENOMIC DNA]</scope>
    <source>
        <strain evidence="2 3">DSM 16695</strain>
    </source>
</reference>
<dbReference type="AlphaFoldDB" id="A0A7C9MLK4"/>
<feature type="transmembrane region" description="Helical" evidence="1">
    <location>
        <begin position="85"/>
        <end position="111"/>
    </location>
</feature>